<sequence>NVFGSSAHLNGLVIRWFRSAKETARFFMHSFELTKFPKKELSSRFMNGGKPIIYTILEYVGIGRSSGVITQGHITVPLQPSPRRADNAGYYNDSPETRSPPKPL</sequence>
<feature type="non-terminal residue" evidence="2">
    <location>
        <position position="1"/>
    </location>
</feature>
<name>A0AAN5CB67_9BILA</name>
<keyword evidence="3" id="KW-1185">Reference proteome</keyword>
<evidence type="ECO:0000313" key="2">
    <source>
        <dbReference type="EMBL" id="GMR37625.1"/>
    </source>
</evidence>
<comment type="caution">
    <text evidence="2">The sequence shown here is derived from an EMBL/GenBank/DDBJ whole genome shotgun (WGS) entry which is preliminary data.</text>
</comment>
<protein>
    <submittedName>
        <fullName evidence="2">Uncharacterized protein</fullName>
    </submittedName>
</protein>
<gene>
    <name evidence="2" type="ORF">PMAYCL1PPCAC_07820</name>
</gene>
<dbReference type="EMBL" id="BTRK01000002">
    <property type="protein sequence ID" value="GMR37625.1"/>
    <property type="molecule type" value="Genomic_DNA"/>
</dbReference>
<dbReference type="Proteomes" id="UP001328107">
    <property type="component" value="Unassembled WGS sequence"/>
</dbReference>
<organism evidence="2 3">
    <name type="scientific">Pristionchus mayeri</name>
    <dbReference type="NCBI Taxonomy" id="1317129"/>
    <lineage>
        <taxon>Eukaryota</taxon>
        <taxon>Metazoa</taxon>
        <taxon>Ecdysozoa</taxon>
        <taxon>Nematoda</taxon>
        <taxon>Chromadorea</taxon>
        <taxon>Rhabditida</taxon>
        <taxon>Rhabditina</taxon>
        <taxon>Diplogasteromorpha</taxon>
        <taxon>Diplogasteroidea</taxon>
        <taxon>Neodiplogasteridae</taxon>
        <taxon>Pristionchus</taxon>
    </lineage>
</organism>
<feature type="region of interest" description="Disordered" evidence="1">
    <location>
        <begin position="74"/>
        <end position="104"/>
    </location>
</feature>
<reference evidence="3" key="1">
    <citation type="submission" date="2022-10" db="EMBL/GenBank/DDBJ databases">
        <title>Genome assembly of Pristionchus species.</title>
        <authorList>
            <person name="Yoshida K."/>
            <person name="Sommer R.J."/>
        </authorList>
    </citation>
    <scope>NUCLEOTIDE SEQUENCE [LARGE SCALE GENOMIC DNA]</scope>
    <source>
        <strain evidence="3">RS5460</strain>
    </source>
</reference>
<dbReference type="AlphaFoldDB" id="A0AAN5CB67"/>
<accession>A0AAN5CB67</accession>
<evidence type="ECO:0000256" key="1">
    <source>
        <dbReference type="SAM" id="MobiDB-lite"/>
    </source>
</evidence>
<evidence type="ECO:0000313" key="3">
    <source>
        <dbReference type="Proteomes" id="UP001328107"/>
    </source>
</evidence>
<proteinExistence type="predicted"/>